<dbReference type="InterPro" id="IPR014756">
    <property type="entry name" value="Ig_E-set"/>
</dbReference>
<dbReference type="PROSITE" id="PS50088">
    <property type="entry name" value="ANK_REPEAT"/>
    <property type="match status" value="1"/>
</dbReference>
<comment type="subunit">
    <text evidence="7">May interact with calmodulin.</text>
</comment>
<dbReference type="AlphaFoldDB" id="A0A8S1HRQ6"/>
<keyword evidence="3 8" id="KW-0040">ANK repeat</keyword>
<accession>A0A8S1HRQ6</accession>
<dbReference type="PROSITE" id="PS50297">
    <property type="entry name" value="ANK_REP_REGION"/>
    <property type="match status" value="1"/>
</dbReference>
<feature type="repeat" description="ANK" evidence="8">
    <location>
        <begin position="547"/>
        <end position="569"/>
    </location>
</feature>
<evidence type="ECO:0000256" key="4">
    <source>
        <dbReference type="ARBA" id="ARBA00023159"/>
    </source>
</evidence>
<keyword evidence="6" id="KW-0539">Nucleus</keyword>
<dbReference type="InterPro" id="IPR002110">
    <property type="entry name" value="Ankyrin_rpt"/>
</dbReference>
<comment type="caution">
    <text evidence="11">The sequence shown here is derived from an EMBL/GenBank/DDBJ whole genome shotgun (WGS) entry which is preliminary data.</text>
</comment>
<dbReference type="Proteomes" id="UP000835052">
    <property type="component" value="Unassembled WGS sequence"/>
</dbReference>
<evidence type="ECO:0000256" key="1">
    <source>
        <dbReference type="ARBA" id="ARBA00004123"/>
    </source>
</evidence>
<evidence type="ECO:0000313" key="11">
    <source>
        <dbReference type="EMBL" id="CAD6197552.1"/>
    </source>
</evidence>
<dbReference type="GO" id="GO:0005634">
    <property type="term" value="C:nucleus"/>
    <property type="evidence" value="ECO:0007669"/>
    <property type="project" value="UniProtKB-SubCell"/>
</dbReference>
<dbReference type="PROSITE" id="PS51437">
    <property type="entry name" value="CG_1"/>
    <property type="match status" value="1"/>
</dbReference>
<dbReference type="Gene3D" id="1.25.40.20">
    <property type="entry name" value="Ankyrin repeat-containing domain"/>
    <property type="match status" value="1"/>
</dbReference>
<dbReference type="InterPro" id="IPR013783">
    <property type="entry name" value="Ig-like_fold"/>
</dbReference>
<dbReference type="Gene3D" id="2.60.40.10">
    <property type="entry name" value="Immunoglobulins"/>
    <property type="match status" value="1"/>
</dbReference>
<feature type="compositionally biased region" description="Polar residues" evidence="9">
    <location>
        <begin position="655"/>
        <end position="673"/>
    </location>
</feature>
<dbReference type="SUPFAM" id="SSF81296">
    <property type="entry name" value="E set domains"/>
    <property type="match status" value="1"/>
</dbReference>
<evidence type="ECO:0000256" key="9">
    <source>
        <dbReference type="SAM" id="MobiDB-lite"/>
    </source>
</evidence>
<reference evidence="11" key="1">
    <citation type="submission" date="2020-10" db="EMBL/GenBank/DDBJ databases">
        <authorList>
            <person name="Kikuchi T."/>
        </authorList>
    </citation>
    <scope>NUCLEOTIDE SEQUENCE</scope>
    <source>
        <strain evidence="11">NKZ352</strain>
    </source>
</reference>
<evidence type="ECO:0000256" key="2">
    <source>
        <dbReference type="ARBA" id="ARBA00008267"/>
    </source>
</evidence>
<comment type="subcellular location">
    <subcellularLocation>
        <location evidence="1">Nucleus</location>
    </subcellularLocation>
</comment>
<gene>
    <name evidence="11" type="ORF">CAUJ_LOCUS13461</name>
</gene>
<dbReference type="EMBL" id="CAJGYM010000097">
    <property type="protein sequence ID" value="CAD6197552.1"/>
    <property type="molecule type" value="Genomic_DNA"/>
</dbReference>
<dbReference type="PANTHER" id="PTHR23335:SF1">
    <property type="entry name" value="CALMODULIN-BINDING TRANSCRIPTION ACTIVATOR, ISOFORM F"/>
    <property type="match status" value="1"/>
</dbReference>
<evidence type="ECO:0000313" key="12">
    <source>
        <dbReference type="Proteomes" id="UP000835052"/>
    </source>
</evidence>
<keyword evidence="5" id="KW-0804">Transcription</keyword>
<evidence type="ECO:0000256" key="8">
    <source>
        <dbReference type="PROSITE-ProRule" id="PRU00023"/>
    </source>
</evidence>
<protein>
    <recommendedName>
        <fullName evidence="10">CG-1 domain-containing protein</fullName>
    </recommendedName>
</protein>
<evidence type="ECO:0000256" key="7">
    <source>
        <dbReference type="ARBA" id="ARBA00029480"/>
    </source>
</evidence>
<dbReference type="SUPFAM" id="SSF48403">
    <property type="entry name" value="Ankyrin repeat"/>
    <property type="match status" value="1"/>
</dbReference>
<evidence type="ECO:0000256" key="6">
    <source>
        <dbReference type="ARBA" id="ARBA00023242"/>
    </source>
</evidence>
<dbReference type="GO" id="GO:0003690">
    <property type="term" value="F:double-stranded DNA binding"/>
    <property type="evidence" value="ECO:0007669"/>
    <property type="project" value="TreeGrafter"/>
</dbReference>
<dbReference type="GO" id="GO:0003712">
    <property type="term" value="F:transcription coregulator activity"/>
    <property type="evidence" value="ECO:0007669"/>
    <property type="project" value="TreeGrafter"/>
</dbReference>
<organism evidence="11 12">
    <name type="scientific">Caenorhabditis auriculariae</name>
    <dbReference type="NCBI Taxonomy" id="2777116"/>
    <lineage>
        <taxon>Eukaryota</taxon>
        <taxon>Metazoa</taxon>
        <taxon>Ecdysozoa</taxon>
        <taxon>Nematoda</taxon>
        <taxon>Chromadorea</taxon>
        <taxon>Rhabditida</taxon>
        <taxon>Rhabditina</taxon>
        <taxon>Rhabditomorpha</taxon>
        <taxon>Rhabditoidea</taxon>
        <taxon>Rhabditidae</taxon>
        <taxon>Peloderinae</taxon>
        <taxon>Caenorhabditis</taxon>
    </lineage>
</organism>
<dbReference type="Pfam" id="PF00023">
    <property type="entry name" value="Ank"/>
    <property type="match status" value="1"/>
</dbReference>
<evidence type="ECO:0000259" key="10">
    <source>
        <dbReference type="PROSITE" id="PS51437"/>
    </source>
</evidence>
<evidence type="ECO:0000256" key="5">
    <source>
        <dbReference type="ARBA" id="ARBA00023163"/>
    </source>
</evidence>
<dbReference type="OrthoDB" id="10254686at2759"/>
<keyword evidence="12" id="KW-1185">Reference proteome</keyword>
<evidence type="ECO:0000256" key="3">
    <source>
        <dbReference type="ARBA" id="ARBA00023043"/>
    </source>
</evidence>
<feature type="region of interest" description="Disordered" evidence="9">
    <location>
        <begin position="655"/>
        <end position="689"/>
    </location>
</feature>
<dbReference type="InterPro" id="IPR036770">
    <property type="entry name" value="Ankyrin_rpt-contain_sf"/>
</dbReference>
<comment type="similarity">
    <text evidence="2">Belongs to the CAMTA family.</text>
</comment>
<sequence length="916" mass="100594">MQHIGIRDNVAVNVHQQPHLINNAEQNHFVNVKYKWNTNQEIADVLYAAATHPQWVSTHQVQLAATGTQILLSRFDGSWFKNDGFLWRRRKEGKLIREDHMKLKVNKQEVISANYAHSAVVPTFHRRVYWLTHSPNYVLVHYLNTSGECSVRKTAEAVAECLKANSLQLSHQQLLEQLAPIYANRFKSDEIPVLVGAALDALQMLNAESSQSNETSHQFQLERRNSCSSAFRRGLSSMALRRQPSANSEIDANYIGSVMKSYCMSDRFAPCLNGPSTSSFAQNYPSEMESRSPSGDTEMRSSNPDEGSICNQQSSMGGVSSASALQDSKVVVLNNSRSVVQQQPLAVQRASPNALTPIVDFAPATCSVKGGAKILVIGAWYMRGHEYSLAFGRTKIVSAKLIQAGVLSAVVPPANQASSVQVQVFCNGQAISKEVDFSYTADESDNALTQSLLDRIHLLACFFDRSDSLTIPSSCNYNEDWFVQIVGQLSSNLKEMNHLGNSQRFPSRTVLHIAAELNFPTLTERLLCLGRRVAGCRELDPLARDIDGATPLHVAVRCGAGDVARTLLRFCPAAVDVLDDRGRTPCELGGDAKNLELRNDQKAQLPKNLEDLGAHVNATELWVMTNGETVTREHLLLKQRSSVANSQSQIVRNATSSCSMASDGMTEQVNDSPMSKGREADEEDGGEQQQLHVEISMDTDVHVPDSPKMARLFKVVTSPGVMVTDNVRAKMAILAQQIIDALPDRIKQPDGFSLCDEESSLGTASGSYSLSTNNNPMLAQHHLIHHGGDLYDMMLDSNAIHSIRAETSADSRQSSMTGSNMFSSQEDHSFPSSSTKTAVSDSESVDFDKDLGEFFAIDVDSSVDPIQQRLGDLKLSDDDVKRAPNGWIVTLSGRPPSSLSLSNALACLWPRQDGRR</sequence>
<feature type="domain" description="CG-1" evidence="10">
    <location>
        <begin position="25"/>
        <end position="151"/>
    </location>
</feature>
<dbReference type="SMART" id="SM01076">
    <property type="entry name" value="CG-1"/>
    <property type="match status" value="1"/>
</dbReference>
<keyword evidence="4" id="KW-0010">Activator</keyword>
<dbReference type="InterPro" id="IPR005559">
    <property type="entry name" value="CG-1_dom"/>
</dbReference>
<feature type="region of interest" description="Disordered" evidence="9">
    <location>
        <begin position="806"/>
        <end position="838"/>
    </location>
</feature>
<proteinExistence type="inferred from homology"/>
<dbReference type="Pfam" id="PF03859">
    <property type="entry name" value="CG-1"/>
    <property type="match status" value="1"/>
</dbReference>
<feature type="region of interest" description="Disordered" evidence="9">
    <location>
        <begin position="279"/>
        <end position="319"/>
    </location>
</feature>
<dbReference type="GO" id="GO:0006357">
    <property type="term" value="P:regulation of transcription by RNA polymerase II"/>
    <property type="evidence" value="ECO:0007669"/>
    <property type="project" value="TreeGrafter"/>
</dbReference>
<dbReference type="PANTHER" id="PTHR23335">
    <property type="entry name" value="CALMODULIN-BINDING TRANSCRIPTION ACTIVATOR CAMTA"/>
    <property type="match status" value="1"/>
</dbReference>
<name>A0A8S1HRQ6_9PELO</name>
<feature type="compositionally biased region" description="Polar residues" evidence="9">
    <location>
        <begin position="810"/>
        <end position="838"/>
    </location>
</feature>